<dbReference type="AlphaFoldDB" id="A0ABD0UVI5"/>
<name>A0ABD0UVI5_DENTH</name>
<gene>
    <name evidence="1" type="ORF">M5K25_014815</name>
</gene>
<evidence type="ECO:0000313" key="2">
    <source>
        <dbReference type="Proteomes" id="UP001552299"/>
    </source>
</evidence>
<dbReference type="EMBL" id="JANQDX010000012">
    <property type="protein sequence ID" value="KAL0914467.1"/>
    <property type="molecule type" value="Genomic_DNA"/>
</dbReference>
<accession>A0ABD0UVI5</accession>
<organism evidence="1 2">
    <name type="scientific">Dendrobium thyrsiflorum</name>
    <name type="common">Pinecone-like raceme dendrobium</name>
    <name type="synonym">Orchid</name>
    <dbReference type="NCBI Taxonomy" id="117978"/>
    <lineage>
        <taxon>Eukaryota</taxon>
        <taxon>Viridiplantae</taxon>
        <taxon>Streptophyta</taxon>
        <taxon>Embryophyta</taxon>
        <taxon>Tracheophyta</taxon>
        <taxon>Spermatophyta</taxon>
        <taxon>Magnoliopsida</taxon>
        <taxon>Liliopsida</taxon>
        <taxon>Asparagales</taxon>
        <taxon>Orchidaceae</taxon>
        <taxon>Epidendroideae</taxon>
        <taxon>Malaxideae</taxon>
        <taxon>Dendrobiinae</taxon>
        <taxon>Dendrobium</taxon>
    </lineage>
</organism>
<reference evidence="1 2" key="1">
    <citation type="journal article" date="2024" name="Plant Biotechnol. J.">
        <title>Dendrobium thyrsiflorum genome and its molecular insights into genes involved in important horticultural traits.</title>
        <authorList>
            <person name="Chen B."/>
            <person name="Wang J.Y."/>
            <person name="Zheng P.J."/>
            <person name="Li K.L."/>
            <person name="Liang Y.M."/>
            <person name="Chen X.F."/>
            <person name="Zhang C."/>
            <person name="Zhao X."/>
            <person name="He X."/>
            <person name="Zhang G.Q."/>
            <person name="Liu Z.J."/>
            <person name="Xu Q."/>
        </authorList>
    </citation>
    <scope>NUCLEOTIDE SEQUENCE [LARGE SCALE GENOMIC DNA]</scope>
    <source>
        <strain evidence="1">GZMU011</strain>
    </source>
</reference>
<protein>
    <submittedName>
        <fullName evidence="1">Uncharacterized protein</fullName>
    </submittedName>
</protein>
<sequence length="192" mass="21272">MSNYLRGVVPDVLCDIVDVQLQVNDAMAKLTASILQDDSSSDDELAIRRPMFDRTYIGHRYVLDVLVGHPGVMYFLSSTKTEKKKIPNSNQTFLLWSGARIEQYEAFKPSSRFHLGRAGLSILLLPLALTGNPMKNKSSSLASFSEKRKTTLSLLPTLGLASGSRRAARFARSASPNRGRLLSCGYFSECKH</sequence>
<evidence type="ECO:0000313" key="1">
    <source>
        <dbReference type="EMBL" id="KAL0914467.1"/>
    </source>
</evidence>
<proteinExistence type="predicted"/>
<comment type="caution">
    <text evidence="1">The sequence shown here is derived from an EMBL/GenBank/DDBJ whole genome shotgun (WGS) entry which is preliminary data.</text>
</comment>
<keyword evidence="2" id="KW-1185">Reference proteome</keyword>
<dbReference type="Proteomes" id="UP001552299">
    <property type="component" value="Unassembled WGS sequence"/>
</dbReference>